<protein>
    <submittedName>
        <fullName evidence="1">Uncharacterized protein</fullName>
    </submittedName>
</protein>
<comment type="caution">
    <text evidence="1">The sequence shown here is derived from an EMBL/GenBank/DDBJ whole genome shotgun (WGS) entry which is preliminary data.</text>
</comment>
<proteinExistence type="predicted"/>
<evidence type="ECO:0000313" key="2">
    <source>
        <dbReference type="Proteomes" id="UP000599074"/>
    </source>
</evidence>
<accession>A0A8J3TES9</accession>
<dbReference type="AlphaFoldDB" id="A0A8J3TES9"/>
<organism evidence="1 2">
    <name type="scientific">Planosporangium mesophilum</name>
    <dbReference type="NCBI Taxonomy" id="689768"/>
    <lineage>
        <taxon>Bacteria</taxon>
        <taxon>Bacillati</taxon>
        <taxon>Actinomycetota</taxon>
        <taxon>Actinomycetes</taxon>
        <taxon>Micromonosporales</taxon>
        <taxon>Micromonosporaceae</taxon>
        <taxon>Planosporangium</taxon>
    </lineage>
</organism>
<reference evidence="1" key="1">
    <citation type="submission" date="2021-01" db="EMBL/GenBank/DDBJ databases">
        <title>Whole genome shotgun sequence of Planosporangium mesophilum NBRC 109066.</title>
        <authorList>
            <person name="Komaki H."/>
            <person name="Tamura T."/>
        </authorList>
    </citation>
    <scope>NUCLEOTIDE SEQUENCE</scope>
    <source>
        <strain evidence="1">NBRC 109066</strain>
    </source>
</reference>
<evidence type="ECO:0000313" key="1">
    <source>
        <dbReference type="EMBL" id="GII25508.1"/>
    </source>
</evidence>
<gene>
    <name evidence="1" type="ORF">Pme01_51050</name>
</gene>
<dbReference type="RefSeq" id="WP_168113895.1">
    <property type="nucleotide sequence ID" value="NZ_BOON01000052.1"/>
</dbReference>
<keyword evidence="2" id="KW-1185">Reference proteome</keyword>
<sequence>MIREAGTVVRASRIIIGSAVLLAVRADRPNGPGEEIDEPIAAVLDGRRHLAN</sequence>
<name>A0A8J3TES9_9ACTN</name>
<dbReference type="Proteomes" id="UP000599074">
    <property type="component" value="Unassembled WGS sequence"/>
</dbReference>
<dbReference type="EMBL" id="BOON01000052">
    <property type="protein sequence ID" value="GII25508.1"/>
    <property type="molecule type" value="Genomic_DNA"/>
</dbReference>